<keyword evidence="2" id="KW-1134">Transmembrane beta strand</keyword>
<comment type="subcellular location">
    <subcellularLocation>
        <location evidence="2">Cell membrane</location>
        <topology evidence="2">Lipid-anchor</topology>
    </subcellularLocation>
</comment>
<organism evidence="4 5">
    <name type="scientific">Pseudoduganella namucuonensis</name>
    <dbReference type="NCBI Taxonomy" id="1035707"/>
    <lineage>
        <taxon>Bacteria</taxon>
        <taxon>Pseudomonadati</taxon>
        <taxon>Pseudomonadota</taxon>
        <taxon>Betaproteobacteria</taxon>
        <taxon>Burkholderiales</taxon>
        <taxon>Oxalobacteraceae</taxon>
        <taxon>Telluria group</taxon>
        <taxon>Pseudoduganella</taxon>
    </lineage>
</organism>
<dbReference type="InterPro" id="IPR003423">
    <property type="entry name" value="OMP_efflux"/>
</dbReference>
<reference evidence="5" key="1">
    <citation type="submission" date="2016-10" db="EMBL/GenBank/DDBJ databases">
        <authorList>
            <person name="Varghese N."/>
            <person name="Submissions S."/>
        </authorList>
    </citation>
    <scope>NUCLEOTIDE SEQUENCE [LARGE SCALE GENOMIC DNA]</scope>
    <source>
        <strain evidence="5">CGMCC 1.11014</strain>
    </source>
</reference>
<evidence type="ECO:0000256" key="2">
    <source>
        <dbReference type="RuleBase" id="RU362097"/>
    </source>
</evidence>
<dbReference type="PANTHER" id="PTHR30203">
    <property type="entry name" value="OUTER MEMBRANE CATION EFFLUX PROTEIN"/>
    <property type="match status" value="1"/>
</dbReference>
<keyword evidence="2" id="KW-0564">Palmitate</keyword>
<proteinExistence type="inferred from homology"/>
<dbReference type="Gene3D" id="1.20.1600.10">
    <property type="entry name" value="Outer membrane efflux proteins (OEP)"/>
    <property type="match status" value="1"/>
</dbReference>
<evidence type="ECO:0000313" key="4">
    <source>
        <dbReference type="EMBL" id="SFV02473.1"/>
    </source>
</evidence>
<accession>A0A1I7KYC0</accession>
<evidence type="ECO:0000256" key="3">
    <source>
        <dbReference type="SAM" id="MobiDB-lite"/>
    </source>
</evidence>
<dbReference type="NCBIfam" id="TIGR01845">
    <property type="entry name" value="outer_NodT"/>
    <property type="match status" value="1"/>
</dbReference>
<dbReference type="InterPro" id="IPR010131">
    <property type="entry name" value="MdtP/NodT-like"/>
</dbReference>
<dbReference type="GO" id="GO:0005886">
    <property type="term" value="C:plasma membrane"/>
    <property type="evidence" value="ECO:0007669"/>
    <property type="project" value="UniProtKB-SubCell"/>
</dbReference>
<keyword evidence="2" id="KW-0449">Lipoprotein</keyword>
<protein>
    <submittedName>
        <fullName evidence="4">Outer membrane protein, multidrug efflux system</fullName>
    </submittedName>
</protein>
<name>A0A1I7KYC0_9BURK</name>
<evidence type="ECO:0000256" key="1">
    <source>
        <dbReference type="ARBA" id="ARBA00007613"/>
    </source>
</evidence>
<feature type="region of interest" description="Disordered" evidence="3">
    <location>
        <begin position="308"/>
        <end position="347"/>
    </location>
</feature>
<keyword evidence="2" id="KW-0812">Transmembrane</keyword>
<keyword evidence="2" id="KW-0472">Membrane</keyword>
<keyword evidence="5" id="KW-1185">Reference proteome</keyword>
<dbReference type="SUPFAM" id="SSF56954">
    <property type="entry name" value="Outer membrane efflux proteins (OEP)"/>
    <property type="match status" value="1"/>
</dbReference>
<dbReference type="PANTHER" id="PTHR30203:SF32">
    <property type="entry name" value="CATION EFFLUX SYSTEM PROTEIN CUSC"/>
    <property type="match status" value="1"/>
</dbReference>
<dbReference type="AlphaFoldDB" id="A0A1I7KYC0"/>
<dbReference type="STRING" id="1035707.SAMN05216552_102112"/>
<evidence type="ECO:0000313" key="5">
    <source>
        <dbReference type="Proteomes" id="UP000199391"/>
    </source>
</evidence>
<feature type="compositionally biased region" description="Low complexity" evidence="3">
    <location>
        <begin position="13"/>
        <end position="22"/>
    </location>
</feature>
<dbReference type="Pfam" id="PF02321">
    <property type="entry name" value="OEP"/>
    <property type="match status" value="2"/>
</dbReference>
<dbReference type="EMBL" id="FPBO01000021">
    <property type="protein sequence ID" value="SFV02473.1"/>
    <property type="molecule type" value="Genomic_DNA"/>
</dbReference>
<comment type="similarity">
    <text evidence="1 2">Belongs to the outer membrane factor (OMF) (TC 1.B.17) family.</text>
</comment>
<dbReference type="GO" id="GO:0015562">
    <property type="term" value="F:efflux transmembrane transporter activity"/>
    <property type="evidence" value="ECO:0007669"/>
    <property type="project" value="InterPro"/>
</dbReference>
<feature type="region of interest" description="Disordered" evidence="3">
    <location>
        <begin position="1"/>
        <end position="30"/>
    </location>
</feature>
<dbReference type="Gene3D" id="2.20.200.10">
    <property type="entry name" value="Outer membrane efflux proteins (OEP)"/>
    <property type="match status" value="1"/>
</dbReference>
<gene>
    <name evidence="4" type="ORF">SAMN05216552_102112</name>
</gene>
<dbReference type="Proteomes" id="UP000199391">
    <property type="component" value="Unassembled WGS sequence"/>
</dbReference>
<sequence>MMKTENKRKIAAPHRATGRAAASPTRHRGGMRAAGASLSALVALGLAGCSMAPAYQRPDAPVAAAYPATPAAAASAPAAASASANAGAATAGKAAIDTGWREFFADQRLRELIAAALEHNRDLRTAALRIEEARAAYDIQSADRLPNVNASLGATRARTPAFLSPSGQAVIGRRFDAGLAISSFELDFFGRVKSLNDAALASYLATDEARQAAQISVVAEVAKAWYTERAYAEQYALARQTHEARARTYRLTQQRVDAGASSRLDLRSNETLMETARVAALTLARQRAQAANALTLLVGRPAEAAPAQAGGAIVPTRPTQSPVPASTPPGDQAAGNGAGNGGVKAQGQPADAAIDAMSAIPEGLPSELIARRPDIRAAEQRLLAANANIGAARAAFFPRISLTAAVGSSSAAFSGLFDGGSGSWSFVPQLALPIFDAGRNRANLTLAEVRKNLAVADYEKTIQTAFREVADALAARSYLGDQVAAQRAVQDAQAERLKLLQLRFENGVASSLDVLDAQRELFSAEQNLVQARLLRTTSAIDLYRALGGGLKQ</sequence>